<reference evidence="1" key="1">
    <citation type="submission" date="2014-05" db="EMBL/GenBank/DDBJ databases">
        <authorList>
            <person name="Chronopoulou M."/>
        </authorList>
    </citation>
    <scope>NUCLEOTIDE SEQUENCE</scope>
    <source>
        <tissue evidence="1">Whole organism</tissue>
    </source>
</reference>
<dbReference type="AlphaFoldDB" id="A0A0K2TSS0"/>
<organism evidence="1">
    <name type="scientific">Lepeophtheirus salmonis</name>
    <name type="common">Salmon louse</name>
    <name type="synonym">Caligus salmonis</name>
    <dbReference type="NCBI Taxonomy" id="72036"/>
    <lineage>
        <taxon>Eukaryota</taxon>
        <taxon>Metazoa</taxon>
        <taxon>Ecdysozoa</taxon>
        <taxon>Arthropoda</taxon>
        <taxon>Crustacea</taxon>
        <taxon>Multicrustacea</taxon>
        <taxon>Hexanauplia</taxon>
        <taxon>Copepoda</taxon>
        <taxon>Siphonostomatoida</taxon>
        <taxon>Caligidae</taxon>
        <taxon>Lepeophtheirus</taxon>
    </lineage>
</organism>
<name>A0A0K2TSS0_LEPSM</name>
<sequence length="45" mass="5093">MLMQKQARNGVYICIVLCQYSPMFGPAQSVFQTVGPWNFPRNVDG</sequence>
<dbReference type="EMBL" id="HACA01011075">
    <property type="protein sequence ID" value="CDW28436.1"/>
    <property type="molecule type" value="Transcribed_RNA"/>
</dbReference>
<proteinExistence type="predicted"/>
<evidence type="ECO:0000313" key="1">
    <source>
        <dbReference type="EMBL" id="CDW28436.1"/>
    </source>
</evidence>
<protein>
    <submittedName>
        <fullName evidence="1">Uncharacterized protein</fullName>
    </submittedName>
</protein>
<accession>A0A0K2TSS0</accession>